<feature type="repeat" description="WD" evidence="5">
    <location>
        <begin position="151"/>
        <end position="192"/>
    </location>
</feature>
<protein>
    <submittedName>
        <fullName evidence="6">WD40-repeat-containing domain protein</fullName>
    </submittedName>
</protein>
<dbReference type="PROSITE" id="PS00678">
    <property type="entry name" value="WD_REPEATS_1"/>
    <property type="match status" value="1"/>
</dbReference>
<keyword evidence="2" id="KW-0677">Repeat</keyword>
<evidence type="ECO:0000313" key="6">
    <source>
        <dbReference type="EMBL" id="KAK7204290.1"/>
    </source>
</evidence>
<comment type="similarity">
    <text evidence="4">Belongs to the WD repeat PAAF1/RPN14 family.</text>
</comment>
<sequence length="414" mass="43738">MATHTTTAFLYAIQPAYYDVISEVSRGATQKDQFWVWITTTADGGTKYGSVDVYRVGGTVELRGIDGFEVLEYNDKMIRIACNELGVKSIEFRNPTSTITTKSTISGFDISPSSNLYAVGSSSGTIALSTQSPPQNGTGPTATSEELTRTLEGHFAYTTCVKFFPSGKVLLSCGGDMLIKLWNIADGECARTFVGHKAAVVDLAMVGRGRNFLSASADRTVKLWECASGECAHTFEHPTAATAPTKVTVTTRQDGIVRAAENALEFETEDKMAVVGFDNGDVVLYGMSTKDVLAVVGAPAAEAGVVGLDLSEDGTELVVGRAHSVERWDLQGDLAGPAQRVETAGEVVGLAVIGDGVALAMREGGSMVVSREGAVEWVAAASAVAESQAEGVAVRGHRGVFVAQRDGQLLRYRG</sequence>
<evidence type="ECO:0000256" key="2">
    <source>
        <dbReference type="ARBA" id="ARBA00022737"/>
    </source>
</evidence>
<dbReference type="Gene3D" id="2.130.10.10">
    <property type="entry name" value="YVTN repeat-like/Quinoprotein amine dehydrogenase"/>
    <property type="match status" value="1"/>
</dbReference>
<dbReference type="RefSeq" id="XP_064767323.1">
    <property type="nucleotide sequence ID" value="XM_064910012.1"/>
</dbReference>
<keyword evidence="1 5" id="KW-0853">WD repeat</keyword>
<dbReference type="InterPro" id="IPR001680">
    <property type="entry name" value="WD40_rpt"/>
</dbReference>
<reference evidence="6 7" key="1">
    <citation type="submission" date="2024-03" db="EMBL/GenBank/DDBJ databases">
        <title>Genome-scale model development and genomic sequencing of the oleaginous clade Lipomyces.</title>
        <authorList>
            <consortium name="Lawrence Berkeley National Laboratory"/>
            <person name="Czajka J.J."/>
            <person name="Han Y."/>
            <person name="Kim J."/>
            <person name="Mondo S.J."/>
            <person name="Hofstad B.A."/>
            <person name="Robles A."/>
            <person name="Haridas S."/>
            <person name="Riley R."/>
            <person name="LaButti K."/>
            <person name="Pangilinan J."/>
            <person name="Andreopoulos W."/>
            <person name="Lipzen A."/>
            <person name="Yan J."/>
            <person name="Wang M."/>
            <person name="Ng V."/>
            <person name="Grigoriev I.V."/>
            <person name="Spatafora J.W."/>
            <person name="Magnuson J.K."/>
            <person name="Baker S.E."/>
            <person name="Pomraning K.R."/>
        </authorList>
    </citation>
    <scope>NUCLEOTIDE SEQUENCE [LARGE SCALE GENOMIC DNA]</scope>
    <source>
        <strain evidence="6 7">Phaff 52-87</strain>
    </source>
</reference>
<proteinExistence type="inferred from homology"/>
<evidence type="ECO:0000313" key="7">
    <source>
        <dbReference type="Proteomes" id="UP001498771"/>
    </source>
</evidence>
<name>A0ABR1F3B0_9ASCO</name>
<dbReference type="InterPro" id="IPR051179">
    <property type="entry name" value="WD_repeat_multifunction"/>
</dbReference>
<dbReference type="Proteomes" id="UP001498771">
    <property type="component" value="Unassembled WGS sequence"/>
</dbReference>
<gene>
    <name evidence="6" type="ORF">BZA70DRAFT_188767</name>
</gene>
<evidence type="ECO:0000256" key="5">
    <source>
        <dbReference type="PROSITE-ProRule" id="PRU00221"/>
    </source>
</evidence>
<dbReference type="GeneID" id="90035524"/>
<dbReference type="SUPFAM" id="SSF50978">
    <property type="entry name" value="WD40 repeat-like"/>
    <property type="match status" value="1"/>
</dbReference>
<dbReference type="InterPro" id="IPR019775">
    <property type="entry name" value="WD40_repeat_CS"/>
</dbReference>
<dbReference type="PROSITE" id="PS50082">
    <property type="entry name" value="WD_REPEATS_2"/>
    <property type="match status" value="2"/>
</dbReference>
<keyword evidence="7" id="KW-1185">Reference proteome</keyword>
<comment type="caution">
    <text evidence="6">The sequence shown here is derived from an EMBL/GenBank/DDBJ whole genome shotgun (WGS) entry which is preliminary data.</text>
</comment>
<dbReference type="PANTHER" id="PTHR19857">
    <property type="entry name" value="MITOCHONDRIAL DIVISION PROTEIN 1-RELATED"/>
    <property type="match status" value="1"/>
</dbReference>
<keyword evidence="3" id="KW-0647">Proteasome</keyword>
<evidence type="ECO:0000256" key="1">
    <source>
        <dbReference type="ARBA" id="ARBA00022574"/>
    </source>
</evidence>
<dbReference type="SMART" id="SM00320">
    <property type="entry name" value="WD40"/>
    <property type="match status" value="4"/>
</dbReference>
<accession>A0ABR1F3B0</accession>
<dbReference type="PROSITE" id="PS50294">
    <property type="entry name" value="WD_REPEATS_REGION"/>
    <property type="match status" value="2"/>
</dbReference>
<evidence type="ECO:0000256" key="4">
    <source>
        <dbReference type="ARBA" id="ARBA00038321"/>
    </source>
</evidence>
<feature type="repeat" description="WD" evidence="5">
    <location>
        <begin position="193"/>
        <end position="234"/>
    </location>
</feature>
<evidence type="ECO:0000256" key="3">
    <source>
        <dbReference type="ARBA" id="ARBA00022942"/>
    </source>
</evidence>
<dbReference type="EMBL" id="JBBJBU010000008">
    <property type="protein sequence ID" value="KAK7204290.1"/>
    <property type="molecule type" value="Genomic_DNA"/>
</dbReference>
<dbReference type="PANTHER" id="PTHR19857:SF19">
    <property type="entry name" value="26S PROTEASOME REGULATORY SUBUNIT RPN14"/>
    <property type="match status" value="1"/>
</dbReference>
<dbReference type="Pfam" id="PF00400">
    <property type="entry name" value="WD40"/>
    <property type="match status" value="2"/>
</dbReference>
<organism evidence="6 7">
    <name type="scientific">Myxozyma melibiosi</name>
    <dbReference type="NCBI Taxonomy" id="54550"/>
    <lineage>
        <taxon>Eukaryota</taxon>
        <taxon>Fungi</taxon>
        <taxon>Dikarya</taxon>
        <taxon>Ascomycota</taxon>
        <taxon>Saccharomycotina</taxon>
        <taxon>Lipomycetes</taxon>
        <taxon>Lipomycetales</taxon>
        <taxon>Lipomycetaceae</taxon>
        <taxon>Myxozyma</taxon>
    </lineage>
</organism>
<dbReference type="InterPro" id="IPR036322">
    <property type="entry name" value="WD40_repeat_dom_sf"/>
</dbReference>
<dbReference type="InterPro" id="IPR015943">
    <property type="entry name" value="WD40/YVTN_repeat-like_dom_sf"/>
</dbReference>